<evidence type="ECO:0000256" key="4">
    <source>
        <dbReference type="ARBA" id="ARBA00012338"/>
    </source>
</evidence>
<dbReference type="InterPro" id="IPR008948">
    <property type="entry name" value="L-Aspartase-like"/>
</dbReference>
<evidence type="ECO:0000313" key="9">
    <source>
        <dbReference type="EMBL" id="PRQ69951.1"/>
    </source>
</evidence>
<feature type="domain" description="Argininosuccinate lyase C-terminal" evidence="7">
    <location>
        <begin position="372"/>
        <end position="439"/>
    </location>
</feature>
<dbReference type="GO" id="GO:0005829">
    <property type="term" value="C:cytosol"/>
    <property type="evidence" value="ECO:0007669"/>
    <property type="project" value="TreeGrafter"/>
</dbReference>
<dbReference type="OrthoDB" id="2561043at2759"/>
<comment type="similarity">
    <text evidence="3">Belongs to the lyase 1 family. Argininosuccinate lyase subfamily.</text>
</comment>
<keyword evidence="10" id="KW-1185">Reference proteome</keyword>
<organism evidence="8 10">
    <name type="scientific">Rhodotorula toruloides</name>
    <name type="common">Yeast</name>
    <name type="synonym">Rhodosporidium toruloides</name>
    <dbReference type="NCBI Taxonomy" id="5286"/>
    <lineage>
        <taxon>Eukaryota</taxon>
        <taxon>Fungi</taxon>
        <taxon>Dikarya</taxon>
        <taxon>Basidiomycota</taxon>
        <taxon>Pucciniomycotina</taxon>
        <taxon>Microbotryomycetes</taxon>
        <taxon>Sporidiobolales</taxon>
        <taxon>Sporidiobolaceae</taxon>
        <taxon>Rhodotorula</taxon>
    </lineage>
</organism>
<dbReference type="SUPFAM" id="SSF48557">
    <property type="entry name" value="L-aspartase-like"/>
    <property type="match status" value="1"/>
</dbReference>
<dbReference type="PROSITE" id="PS00163">
    <property type="entry name" value="FUMARATE_LYASES"/>
    <property type="match status" value="1"/>
</dbReference>
<dbReference type="FunFam" id="1.20.200.10:FF:000015">
    <property type="entry name" value="argininosuccinate lyase isoform X2"/>
    <property type="match status" value="1"/>
</dbReference>
<dbReference type="PRINTS" id="PR00149">
    <property type="entry name" value="FUMRATELYASE"/>
</dbReference>
<dbReference type="InterPro" id="IPR020557">
    <property type="entry name" value="Fumarate_lyase_CS"/>
</dbReference>
<accession>A0A0K3CRK9</accession>
<dbReference type="Pfam" id="PF14698">
    <property type="entry name" value="ASL_C2"/>
    <property type="match status" value="1"/>
</dbReference>
<evidence type="ECO:0000259" key="7">
    <source>
        <dbReference type="Pfam" id="PF14698"/>
    </source>
</evidence>
<evidence type="ECO:0000256" key="3">
    <source>
        <dbReference type="ARBA" id="ARBA00010755"/>
    </source>
</evidence>
<dbReference type="InterPro" id="IPR022761">
    <property type="entry name" value="Fumarate_lyase_N"/>
</dbReference>
<dbReference type="Gene3D" id="1.10.275.10">
    <property type="entry name" value="Fumarase/aspartase (N-terminal domain)"/>
    <property type="match status" value="1"/>
</dbReference>
<dbReference type="PANTHER" id="PTHR43814">
    <property type="entry name" value="ARGININOSUCCINATE LYASE"/>
    <property type="match status" value="1"/>
</dbReference>
<dbReference type="InterPro" id="IPR009049">
    <property type="entry name" value="Argininosuccinate_lyase"/>
</dbReference>
<reference evidence="8 10" key="1">
    <citation type="submission" date="2015-07" db="EMBL/GenBank/DDBJ databases">
        <authorList>
            <person name="Cajimat M.N.B."/>
            <person name="Milazzo M.L."/>
            <person name="Fulhorst C.F."/>
        </authorList>
    </citation>
    <scope>NUCLEOTIDE SEQUENCE [LARGE SCALE GENOMIC DNA]</scope>
    <source>
        <strain evidence="8">Single colony</strain>
    </source>
</reference>
<dbReference type="Gene3D" id="1.20.200.10">
    <property type="entry name" value="Fumarase/aspartase (Central domain)"/>
    <property type="match status" value="1"/>
</dbReference>
<dbReference type="Proteomes" id="UP000199069">
    <property type="component" value="Unassembled WGS sequence"/>
</dbReference>
<protein>
    <recommendedName>
        <fullName evidence="4">argininosuccinate lyase</fullName>
        <ecNumber evidence="4">4.3.2.1</ecNumber>
    </recommendedName>
    <alternativeName>
        <fullName evidence="5">Arginosuccinase</fullName>
    </alternativeName>
</protein>
<dbReference type="EC" id="4.3.2.1" evidence="4"/>
<dbReference type="Gene3D" id="1.10.40.30">
    <property type="entry name" value="Fumarase/aspartase (C-terminal domain)"/>
    <property type="match status" value="1"/>
</dbReference>
<dbReference type="HAMAP" id="MF_00006">
    <property type="entry name" value="Arg_succ_lyase"/>
    <property type="match status" value="1"/>
</dbReference>
<dbReference type="InterPro" id="IPR029419">
    <property type="entry name" value="Arg_succ_lyase_C"/>
</dbReference>
<comment type="catalytic activity">
    <reaction evidence="1">
        <text>2-(N(omega)-L-arginino)succinate = fumarate + L-arginine</text>
        <dbReference type="Rhea" id="RHEA:24020"/>
        <dbReference type="ChEBI" id="CHEBI:29806"/>
        <dbReference type="ChEBI" id="CHEBI:32682"/>
        <dbReference type="ChEBI" id="CHEBI:57472"/>
        <dbReference type="EC" id="4.3.2.1"/>
    </reaction>
</comment>
<dbReference type="OMA" id="DFAIEFC"/>
<dbReference type="InterPro" id="IPR000362">
    <property type="entry name" value="Fumarate_lyase_fam"/>
</dbReference>
<dbReference type="PANTHER" id="PTHR43814:SF1">
    <property type="entry name" value="ARGININOSUCCINATE LYASE"/>
    <property type="match status" value="1"/>
</dbReference>
<feature type="domain" description="Fumarate lyase N-terminal" evidence="6">
    <location>
        <begin position="12"/>
        <end position="309"/>
    </location>
</feature>
<dbReference type="NCBIfam" id="TIGR00838">
    <property type="entry name" value="argH"/>
    <property type="match status" value="1"/>
</dbReference>
<sequence>MAEQMAQKLWGGRFTTGTDPLMWEFNQCLSYDKALYAVDVAGSKAYALALSRTTPPILTTHELSEIHRGLDQVQSEWESGTFEIKQDDEDIHTANERRLSEIIGKDVGGKLHTGRSRNDQVATDMRLWLAQEVQRDIEWIQGVVGILAVKAEEWIDHLAAGFTHLQRAQPIRFSHFLLAHAHSFASDLDRFRDLLPRISVLPLGSGALAGNPFCVDRELLRNELGFQTIGGNSMQSVADRDFVAEYLFVCSLLMVHISRFAEDIIIYSSSEFNWLVCGDAYSTGSSIMPQKKNPDACELLRGKSGRTVGQLAGFLTTLKGLPATYNKDLQESQEPMFDAAVTVGKSLRILQGVVSTLKIFPENMKKSLTPDMLATDLAEYLVRRGIPFRETHHISGSCIRLSEQRGVPLSALSLEDFKSVSPHFGDDVHEVFNFETSVERRDAKGGTSRRAVLEQVEALKSKLVQSAK</sequence>
<dbReference type="FunFam" id="1.10.275.10:FF:000002">
    <property type="entry name" value="Argininosuccinate lyase"/>
    <property type="match status" value="1"/>
</dbReference>
<dbReference type="Pfam" id="PF00206">
    <property type="entry name" value="Lyase_1"/>
    <property type="match status" value="1"/>
</dbReference>
<evidence type="ECO:0000256" key="5">
    <source>
        <dbReference type="ARBA" id="ARBA00032749"/>
    </source>
</evidence>
<evidence type="ECO:0000313" key="10">
    <source>
        <dbReference type="Proteomes" id="UP000199069"/>
    </source>
</evidence>
<evidence type="ECO:0000313" key="8">
    <source>
        <dbReference type="EMBL" id="CTR11337.1"/>
    </source>
</evidence>
<dbReference type="GO" id="GO:0004056">
    <property type="term" value="F:argininosuccinate lyase activity"/>
    <property type="evidence" value="ECO:0007669"/>
    <property type="project" value="UniProtKB-EC"/>
</dbReference>
<dbReference type="EMBL" id="LCTV02000017">
    <property type="protein sequence ID" value="PRQ69951.1"/>
    <property type="molecule type" value="Genomic_DNA"/>
</dbReference>
<evidence type="ECO:0000259" key="6">
    <source>
        <dbReference type="Pfam" id="PF00206"/>
    </source>
</evidence>
<dbReference type="Proteomes" id="UP000239560">
    <property type="component" value="Unassembled WGS sequence"/>
</dbReference>
<dbReference type="EMBL" id="CWKI01000017">
    <property type="protein sequence ID" value="CTR11337.1"/>
    <property type="molecule type" value="Genomic_DNA"/>
</dbReference>
<dbReference type="FunFam" id="1.10.40.30:FF:000001">
    <property type="entry name" value="Argininosuccinate lyase"/>
    <property type="match status" value="1"/>
</dbReference>
<evidence type="ECO:0000256" key="2">
    <source>
        <dbReference type="ARBA" id="ARBA00004941"/>
    </source>
</evidence>
<dbReference type="InterPro" id="IPR024083">
    <property type="entry name" value="Fumarase/histidase_N"/>
</dbReference>
<evidence type="ECO:0000313" key="11">
    <source>
        <dbReference type="Proteomes" id="UP000239560"/>
    </source>
</evidence>
<dbReference type="AlphaFoldDB" id="A0A0K3CRK9"/>
<evidence type="ECO:0000256" key="1">
    <source>
        <dbReference type="ARBA" id="ARBA00000985"/>
    </source>
</evidence>
<gene>
    <name evidence="8" type="primary">FGENESH: predicted gene_17.56</name>
    <name evidence="9" type="ORF">AAT19DRAFT_11604</name>
    <name evidence="8" type="ORF">BN2166_0071980</name>
</gene>
<dbReference type="CDD" id="cd01359">
    <property type="entry name" value="Argininosuccinate_lyase"/>
    <property type="match status" value="1"/>
</dbReference>
<name>A0A0K3CRK9_RHOTO</name>
<reference evidence="9 11" key="2">
    <citation type="journal article" date="2018" name="Elife">
        <title>Functional genomics of lipid metabolism in the oleaginous yeast Rhodosporidium toruloides.</title>
        <authorList>
            <person name="Coradetti S.T."/>
            <person name="Pinel D."/>
            <person name="Geiselman G."/>
            <person name="Ito M."/>
            <person name="Mondo S."/>
            <person name="Reilly M.C."/>
            <person name="Cheng Y.F."/>
            <person name="Bauer S."/>
            <person name="Grigoriev I."/>
            <person name="Gladden J.M."/>
            <person name="Simmons B.A."/>
            <person name="Brem R."/>
            <person name="Arkin A.P."/>
            <person name="Skerker J.M."/>
        </authorList>
    </citation>
    <scope>NUCLEOTIDE SEQUENCE [LARGE SCALE GENOMIC DNA]</scope>
    <source>
        <strain evidence="9 11">NBRC 0880</strain>
    </source>
</reference>
<dbReference type="PRINTS" id="PR00145">
    <property type="entry name" value="ARGSUCLYASE"/>
</dbReference>
<dbReference type="STRING" id="5286.A0A0K3CRK9"/>
<proteinExistence type="inferred from homology"/>
<dbReference type="GO" id="GO:0042450">
    <property type="term" value="P:L-arginine biosynthetic process via ornithine"/>
    <property type="evidence" value="ECO:0007669"/>
    <property type="project" value="InterPro"/>
</dbReference>
<keyword evidence="8" id="KW-0456">Lyase</keyword>
<comment type="pathway">
    <text evidence="2">Amino-acid biosynthesis; L-arginine biosynthesis; L-arginine from L-ornithine and carbamoyl phosphate: step 3/3.</text>
</comment>